<name>A0A2W5VJH1_9BACT</name>
<accession>A0A2W5VJH1</accession>
<comment type="caution">
    <text evidence="1">The sequence shown here is derived from an EMBL/GenBank/DDBJ whole genome shotgun (WGS) entry which is preliminary data.</text>
</comment>
<dbReference type="Proteomes" id="UP000249061">
    <property type="component" value="Unassembled WGS sequence"/>
</dbReference>
<dbReference type="AlphaFoldDB" id="A0A2W5VJH1"/>
<evidence type="ECO:0000313" key="2">
    <source>
        <dbReference type="Proteomes" id="UP000249061"/>
    </source>
</evidence>
<dbReference type="EMBL" id="QFQP01000004">
    <property type="protein sequence ID" value="PZR16104.1"/>
    <property type="molecule type" value="Genomic_DNA"/>
</dbReference>
<gene>
    <name evidence="1" type="ORF">DI536_07365</name>
</gene>
<protein>
    <submittedName>
        <fullName evidence="1">Uncharacterized protein</fullName>
    </submittedName>
</protein>
<dbReference type="Pfam" id="PF25948">
    <property type="entry name" value="DUF7986"/>
    <property type="match status" value="1"/>
</dbReference>
<evidence type="ECO:0000313" key="1">
    <source>
        <dbReference type="EMBL" id="PZR16104.1"/>
    </source>
</evidence>
<dbReference type="InterPro" id="IPR058292">
    <property type="entry name" value="DUF7986"/>
</dbReference>
<organism evidence="1 2">
    <name type="scientific">Archangium gephyra</name>
    <dbReference type="NCBI Taxonomy" id="48"/>
    <lineage>
        <taxon>Bacteria</taxon>
        <taxon>Pseudomonadati</taxon>
        <taxon>Myxococcota</taxon>
        <taxon>Myxococcia</taxon>
        <taxon>Myxococcales</taxon>
        <taxon>Cystobacterineae</taxon>
        <taxon>Archangiaceae</taxon>
        <taxon>Archangium</taxon>
    </lineage>
</organism>
<sequence length="215" mass="24498">MSGAPHPFLDELIAFATPEETKPDLLEARAAWFQRTGEVFEEDRQIELRMSGFLEHYCCDRVAPHFGKTPAREFYERALKQPDVKRAAALRSLTETVHSLFEVEKISNGEVRVVSLFGRITRDVTERRHIVGLKEGDVLEARLIPFDGPFFFSPSYCFHPHEAAELIKAEAARLLAAGAVDEAAFVQDCAQRSLKVDRYRQIAVERIYDFANKKI</sequence>
<proteinExistence type="predicted"/>
<reference evidence="1 2" key="1">
    <citation type="submission" date="2017-08" db="EMBL/GenBank/DDBJ databases">
        <title>Infants hospitalized years apart are colonized by the same room-sourced microbial strains.</title>
        <authorList>
            <person name="Brooks B."/>
            <person name="Olm M.R."/>
            <person name="Firek B.A."/>
            <person name="Baker R."/>
            <person name="Thomas B.C."/>
            <person name="Morowitz M.J."/>
            <person name="Banfield J.F."/>
        </authorList>
    </citation>
    <scope>NUCLEOTIDE SEQUENCE [LARGE SCALE GENOMIC DNA]</scope>
    <source>
        <strain evidence="1">S2_003_000_R2_14</strain>
    </source>
</reference>